<dbReference type="RefSeq" id="WP_127078169.1">
    <property type="nucleotide sequence ID" value="NZ_RSCL01000001.1"/>
</dbReference>
<dbReference type="PANTHER" id="PTHR21666">
    <property type="entry name" value="PEPTIDASE-RELATED"/>
    <property type="match status" value="1"/>
</dbReference>
<dbReference type="PROSITE" id="PS51257">
    <property type="entry name" value="PROKAR_LIPOPROTEIN"/>
    <property type="match status" value="1"/>
</dbReference>
<dbReference type="InterPro" id="IPR050570">
    <property type="entry name" value="Cell_wall_metabolism_enzyme"/>
</dbReference>
<dbReference type="Pfam" id="PF01476">
    <property type="entry name" value="LysM"/>
    <property type="match status" value="1"/>
</dbReference>
<dbReference type="InterPro" id="IPR011055">
    <property type="entry name" value="Dup_hybrid_motif"/>
</dbReference>
<reference evidence="2" key="2">
    <citation type="journal article" date="2019" name="Genome Biol. Evol.">
        <title>Day and night: Metabolic profiles and evolutionary relationships of six axenic non-marine cyanobacteria.</title>
        <authorList>
            <person name="Will S.E."/>
            <person name="Henke P."/>
            <person name="Boedeker C."/>
            <person name="Huang S."/>
            <person name="Brinkmann H."/>
            <person name="Rohde M."/>
            <person name="Jarek M."/>
            <person name="Friedl T."/>
            <person name="Seufert S."/>
            <person name="Schumacher M."/>
            <person name="Overmann J."/>
            <person name="Neumann-Schaal M."/>
            <person name="Petersen J."/>
        </authorList>
    </citation>
    <scope>NUCLEOTIDE SEQUENCE [LARGE SCALE GENOMIC DNA]</scope>
    <source>
        <strain evidence="2">PCC 7102</strain>
    </source>
</reference>
<dbReference type="EMBL" id="RSCL01000001">
    <property type="protein sequence ID" value="RUT09805.1"/>
    <property type="molecule type" value="Genomic_DNA"/>
</dbReference>
<organism evidence="2 3">
    <name type="scientific">Dulcicalothrix desertica PCC 7102</name>
    <dbReference type="NCBI Taxonomy" id="232991"/>
    <lineage>
        <taxon>Bacteria</taxon>
        <taxon>Bacillati</taxon>
        <taxon>Cyanobacteriota</taxon>
        <taxon>Cyanophyceae</taxon>
        <taxon>Nostocales</taxon>
        <taxon>Calotrichaceae</taxon>
        <taxon>Dulcicalothrix</taxon>
    </lineage>
</organism>
<dbReference type="CDD" id="cd12797">
    <property type="entry name" value="M23_peptidase"/>
    <property type="match status" value="1"/>
</dbReference>
<protein>
    <recommendedName>
        <fullName evidence="1">LysM domain-containing protein</fullName>
    </recommendedName>
</protein>
<gene>
    <name evidence="2" type="ORF">DSM106972_003000</name>
</gene>
<evidence type="ECO:0000259" key="1">
    <source>
        <dbReference type="PROSITE" id="PS51782"/>
    </source>
</evidence>
<name>A0A3S1CVX0_9CYAN</name>
<dbReference type="InterPro" id="IPR016047">
    <property type="entry name" value="M23ase_b-sheet_dom"/>
</dbReference>
<dbReference type="Proteomes" id="UP000271624">
    <property type="component" value="Unassembled WGS sequence"/>
</dbReference>
<dbReference type="SUPFAM" id="SSF51261">
    <property type="entry name" value="Duplicated hybrid motif"/>
    <property type="match status" value="1"/>
</dbReference>
<accession>A0A3S1CVX0</accession>
<dbReference type="PROSITE" id="PS51782">
    <property type="entry name" value="LYSM"/>
    <property type="match status" value="1"/>
</dbReference>
<dbReference type="SMART" id="SM00257">
    <property type="entry name" value="LysM"/>
    <property type="match status" value="1"/>
</dbReference>
<feature type="domain" description="LysM" evidence="1">
    <location>
        <begin position="44"/>
        <end position="88"/>
    </location>
</feature>
<evidence type="ECO:0000313" key="2">
    <source>
        <dbReference type="EMBL" id="RUT09805.1"/>
    </source>
</evidence>
<dbReference type="SUPFAM" id="SSF54106">
    <property type="entry name" value="LysM domain"/>
    <property type="match status" value="1"/>
</dbReference>
<dbReference type="Gene3D" id="2.70.70.10">
    <property type="entry name" value="Glucose Permease (Domain IIA)"/>
    <property type="match status" value="1"/>
</dbReference>
<dbReference type="Gene3D" id="3.10.350.10">
    <property type="entry name" value="LysM domain"/>
    <property type="match status" value="1"/>
</dbReference>
<proteinExistence type="predicted"/>
<sequence length="295" mass="32106">MKSPIYLPIICYVFNIFAVLLALPSNTLAQSSSSCPRAALSRFLRHTVSSGETLETIAQKYNLTPKSILTMNPGLQNRAIIAGTQILIPPYNGIIVEVPRGMTWRDIAKQYKIRADVLYEINGCQSIPRLVFIPSRRPSEQSDQISTANTNNSTSNSTSTRFAVYPLTSLATIALPYGWQNNPKNGEVFFHSGIDLLAPLGSGVQATGDGTVAFAGTQGSYGNLVIINHGKGIQTRYAQLETIKVTARQKVQQGDIVGTVGTTGKPTSPQPHLHFEVRTSSDLGWKALNPQDYLK</sequence>
<reference evidence="2" key="1">
    <citation type="submission" date="2018-12" db="EMBL/GenBank/DDBJ databases">
        <authorList>
            <person name="Will S."/>
            <person name="Neumann-Schaal M."/>
            <person name="Henke P."/>
        </authorList>
    </citation>
    <scope>NUCLEOTIDE SEQUENCE</scope>
    <source>
        <strain evidence="2">PCC 7102</strain>
    </source>
</reference>
<dbReference type="PANTHER" id="PTHR21666:SF290">
    <property type="entry name" value="PEPTIDASE M23 DOMAIN PROTEIN"/>
    <property type="match status" value="1"/>
</dbReference>
<keyword evidence="3" id="KW-1185">Reference proteome</keyword>
<dbReference type="AlphaFoldDB" id="A0A3S1CVX0"/>
<dbReference type="Pfam" id="PF01551">
    <property type="entry name" value="Peptidase_M23"/>
    <property type="match status" value="1"/>
</dbReference>
<dbReference type="OrthoDB" id="507840at2"/>
<comment type="caution">
    <text evidence="2">The sequence shown here is derived from an EMBL/GenBank/DDBJ whole genome shotgun (WGS) entry which is preliminary data.</text>
</comment>
<dbReference type="GO" id="GO:0004222">
    <property type="term" value="F:metalloendopeptidase activity"/>
    <property type="evidence" value="ECO:0007669"/>
    <property type="project" value="TreeGrafter"/>
</dbReference>
<dbReference type="InterPro" id="IPR036779">
    <property type="entry name" value="LysM_dom_sf"/>
</dbReference>
<evidence type="ECO:0000313" key="3">
    <source>
        <dbReference type="Proteomes" id="UP000271624"/>
    </source>
</evidence>
<dbReference type="InterPro" id="IPR018392">
    <property type="entry name" value="LysM"/>
</dbReference>
<dbReference type="CDD" id="cd00118">
    <property type="entry name" value="LysM"/>
    <property type="match status" value="1"/>
</dbReference>